<keyword evidence="1" id="KW-0812">Transmembrane</keyword>
<feature type="transmembrane region" description="Helical" evidence="1">
    <location>
        <begin position="60"/>
        <end position="80"/>
    </location>
</feature>
<organism evidence="2 3">
    <name type="scientific">Pontibacter burrus</name>
    <dbReference type="NCBI Taxonomy" id="2704466"/>
    <lineage>
        <taxon>Bacteria</taxon>
        <taxon>Pseudomonadati</taxon>
        <taxon>Bacteroidota</taxon>
        <taxon>Cytophagia</taxon>
        <taxon>Cytophagales</taxon>
        <taxon>Hymenobacteraceae</taxon>
        <taxon>Pontibacter</taxon>
    </lineage>
</organism>
<keyword evidence="3" id="KW-1185">Reference proteome</keyword>
<protein>
    <recommendedName>
        <fullName evidence="4">DUF2938 domain-containing protein</fullName>
    </recommendedName>
</protein>
<evidence type="ECO:0008006" key="4">
    <source>
        <dbReference type="Google" id="ProtNLM"/>
    </source>
</evidence>
<proteinExistence type="predicted"/>
<sequence>MKLLYAILAGLAGTAAMNLILYLLSLVTHRVLNVPQLLGTMLLGRTHPDGSLSRSFSTKLFGNVAHFLVGILYIIGYLALWESGVGTVTASWSLLIGFDNGILAMIIWYFFFMIHPKPPIIQLEKYLITLVFSHIFFGFAATYVYYRLNQPEHSFWQ</sequence>
<dbReference type="EMBL" id="JAAGWD010000004">
    <property type="protein sequence ID" value="NEM98167.1"/>
    <property type="molecule type" value="Genomic_DNA"/>
</dbReference>
<evidence type="ECO:0000313" key="3">
    <source>
        <dbReference type="Proteomes" id="UP000474777"/>
    </source>
</evidence>
<name>A0A6B3LXG7_9BACT</name>
<dbReference type="Proteomes" id="UP000474777">
    <property type="component" value="Unassembled WGS sequence"/>
</dbReference>
<keyword evidence="1" id="KW-0472">Membrane</keyword>
<comment type="caution">
    <text evidence="2">The sequence shown here is derived from an EMBL/GenBank/DDBJ whole genome shotgun (WGS) entry which is preliminary data.</text>
</comment>
<reference evidence="2 3" key="1">
    <citation type="submission" date="2020-02" db="EMBL/GenBank/DDBJ databases">
        <authorList>
            <person name="Kim M.K."/>
        </authorList>
    </citation>
    <scope>NUCLEOTIDE SEQUENCE [LARGE SCALE GENOMIC DNA]</scope>
    <source>
        <strain evidence="2 3">BT327</strain>
    </source>
</reference>
<dbReference type="AlphaFoldDB" id="A0A6B3LXG7"/>
<gene>
    <name evidence="2" type="ORF">GXP69_10705</name>
</gene>
<accession>A0A6B3LXG7</accession>
<keyword evidence="1" id="KW-1133">Transmembrane helix</keyword>
<feature type="transmembrane region" description="Helical" evidence="1">
    <location>
        <begin position="126"/>
        <end position="146"/>
    </location>
</feature>
<feature type="transmembrane region" description="Helical" evidence="1">
    <location>
        <begin position="92"/>
        <end position="114"/>
    </location>
</feature>
<evidence type="ECO:0000256" key="1">
    <source>
        <dbReference type="SAM" id="Phobius"/>
    </source>
</evidence>
<feature type="transmembrane region" description="Helical" evidence="1">
    <location>
        <begin position="6"/>
        <end position="27"/>
    </location>
</feature>
<evidence type="ECO:0000313" key="2">
    <source>
        <dbReference type="EMBL" id="NEM98167.1"/>
    </source>
</evidence>